<evidence type="ECO:0000259" key="2">
    <source>
        <dbReference type="PROSITE" id="PS50048"/>
    </source>
</evidence>
<name>A0A167PAC4_CALVF</name>
<dbReference type="PROSITE" id="PS50048">
    <property type="entry name" value="ZN2_CY6_FUNGAL_2"/>
    <property type="match status" value="1"/>
</dbReference>
<protein>
    <recommendedName>
        <fullName evidence="2">Zn(2)-C6 fungal-type domain-containing protein</fullName>
    </recommendedName>
</protein>
<dbReference type="Gene3D" id="4.10.240.10">
    <property type="entry name" value="Zn(2)-C6 fungal-type DNA-binding domain"/>
    <property type="match status" value="1"/>
</dbReference>
<dbReference type="Pfam" id="PF00172">
    <property type="entry name" value="Zn_clus"/>
    <property type="match status" value="1"/>
</dbReference>
<organism evidence="3 4">
    <name type="scientific">Calocera viscosa (strain TUFC12733)</name>
    <dbReference type="NCBI Taxonomy" id="1330018"/>
    <lineage>
        <taxon>Eukaryota</taxon>
        <taxon>Fungi</taxon>
        <taxon>Dikarya</taxon>
        <taxon>Basidiomycota</taxon>
        <taxon>Agaricomycotina</taxon>
        <taxon>Dacrymycetes</taxon>
        <taxon>Dacrymycetales</taxon>
        <taxon>Dacrymycetaceae</taxon>
        <taxon>Calocera</taxon>
    </lineage>
</organism>
<sequence length="279" mass="30969">MSHPQVYSALNTDLPSTGDGNHWRRLYTPPNGDGGGRSQSHATRACEPCRRRKKKCVPDSDGALPCLRCIERNMENDCVIIRPDGRTLRGEKNAKAPTPEMDLRVDGSDNEESTTTSTHTFNLQPVNQATPYEHRTSPSNENSLQLPSLPHGPPRTYFLESFERASPSSVYNPHLYILQPETTPVMNSAQGGTYTAQPTYPVPHAHYASHTQPTPYLPPSHSHQQHYSYNYPVPRMLSPDFMAHTSQPRGPSHNNHMAAGTNHGASGDTSYPHVNRAKD</sequence>
<feature type="region of interest" description="Disordered" evidence="1">
    <location>
        <begin position="244"/>
        <end position="279"/>
    </location>
</feature>
<proteinExistence type="predicted"/>
<dbReference type="InterPro" id="IPR001138">
    <property type="entry name" value="Zn2Cys6_DnaBD"/>
</dbReference>
<dbReference type="AlphaFoldDB" id="A0A167PAC4"/>
<dbReference type="InterPro" id="IPR036864">
    <property type="entry name" value="Zn2-C6_fun-type_DNA-bd_sf"/>
</dbReference>
<dbReference type="GO" id="GO:0008270">
    <property type="term" value="F:zinc ion binding"/>
    <property type="evidence" value="ECO:0007669"/>
    <property type="project" value="InterPro"/>
</dbReference>
<feature type="compositionally biased region" description="Polar residues" evidence="1">
    <location>
        <begin position="244"/>
        <end position="255"/>
    </location>
</feature>
<dbReference type="PROSITE" id="PS00463">
    <property type="entry name" value="ZN2_CY6_FUNGAL_1"/>
    <property type="match status" value="1"/>
</dbReference>
<dbReference type="EMBL" id="KV417275">
    <property type="protein sequence ID" value="KZO98581.1"/>
    <property type="molecule type" value="Genomic_DNA"/>
</dbReference>
<evidence type="ECO:0000256" key="1">
    <source>
        <dbReference type="SAM" id="MobiDB-lite"/>
    </source>
</evidence>
<feature type="region of interest" description="Disordered" evidence="1">
    <location>
        <begin position="89"/>
        <end position="152"/>
    </location>
</feature>
<dbReference type="SMART" id="SM00066">
    <property type="entry name" value="GAL4"/>
    <property type="match status" value="1"/>
</dbReference>
<feature type="compositionally biased region" description="Polar residues" evidence="1">
    <location>
        <begin position="137"/>
        <end position="146"/>
    </location>
</feature>
<feature type="compositionally biased region" description="Polar residues" evidence="1">
    <location>
        <begin position="113"/>
        <end position="130"/>
    </location>
</feature>
<feature type="domain" description="Zn(2)-C6 fungal-type" evidence="2">
    <location>
        <begin position="45"/>
        <end position="80"/>
    </location>
</feature>
<dbReference type="SUPFAM" id="SSF57701">
    <property type="entry name" value="Zn2/Cys6 DNA-binding domain"/>
    <property type="match status" value="1"/>
</dbReference>
<dbReference type="Proteomes" id="UP000076738">
    <property type="component" value="Unassembled WGS sequence"/>
</dbReference>
<evidence type="ECO:0000313" key="4">
    <source>
        <dbReference type="Proteomes" id="UP000076738"/>
    </source>
</evidence>
<gene>
    <name evidence="3" type="ORF">CALVIDRAFT_28583</name>
</gene>
<keyword evidence="4" id="KW-1185">Reference proteome</keyword>
<accession>A0A167PAC4</accession>
<feature type="region of interest" description="Disordered" evidence="1">
    <location>
        <begin position="1"/>
        <end position="59"/>
    </location>
</feature>
<dbReference type="GO" id="GO:0000981">
    <property type="term" value="F:DNA-binding transcription factor activity, RNA polymerase II-specific"/>
    <property type="evidence" value="ECO:0007669"/>
    <property type="project" value="InterPro"/>
</dbReference>
<feature type="compositionally biased region" description="Polar residues" evidence="1">
    <location>
        <begin position="8"/>
        <end position="19"/>
    </location>
</feature>
<dbReference type="OrthoDB" id="4064873at2759"/>
<reference evidence="3 4" key="1">
    <citation type="journal article" date="2016" name="Mol. Biol. Evol.">
        <title>Comparative Genomics of Early-Diverging Mushroom-Forming Fungi Provides Insights into the Origins of Lignocellulose Decay Capabilities.</title>
        <authorList>
            <person name="Nagy L.G."/>
            <person name="Riley R."/>
            <person name="Tritt A."/>
            <person name="Adam C."/>
            <person name="Daum C."/>
            <person name="Floudas D."/>
            <person name="Sun H."/>
            <person name="Yadav J.S."/>
            <person name="Pangilinan J."/>
            <person name="Larsson K.H."/>
            <person name="Matsuura K."/>
            <person name="Barry K."/>
            <person name="Labutti K."/>
            <person name="Kuo R."/>
            <person name="Ohm R.A."/>
            <person name="Bhattacharya S.S."/>
            <person name="Shirouzu T."/>
            <person name="Yoshinaga Y."/>
            <person name="Martin F.M."/>
            <person name="Grigoriev I.V."/>
            <person name="Hibbett D.S."/>
        </authorList>
    </citation>
    <scope>NUCLEOTIDE SEQUENCE [LARGE SCALE GENOMIC DNA]</scope>
    <source>
        <strain evidence="3 4">TUFC12733</strain>
    </source>
</reference>
<evidence type="ECO:0000313" key="3">
    <source>
        <dbReference type="EMBL" id="KZO98581.1"/>
    </source>
</evidence>
<dbReference type="CDD" id="cd00067">
    <property type="entry name" value="GAL4"/>
    <property type="match status" value="1"/>
</dbReference>